<dbReference type="OrthoDB" id="9807274at2"/>
<evidence type="ECO:0000313" key="8">
    <source>
        <dbReference type="EMBL" id="MBB4007040.1"/>
    </source>
</evidence>
<dbReference type="AlphaFoldDB" id="A0A7W6MTE1"/>
<organism evidence="8 9">
    <name type="scientific">Allorhizobium taibaishanense</name>
    <dbReference type="NCBI Taxonomy" id="887144"/>
    <lineage>
        <taxon>Bacteria</taxon>
        <taxon>Pseudomonadati</taxon>
        <taxon>Pseudomonadota</taxon>
        <taxon>Alphaproteobacteria</taxon>
        <taxon>Hyphomicrobiales</taxon>
        <taxon>Rhizobiaceae</taxon>
        <taxon>Rhizobium/Agrobacterium group</taxon>
        <taxon>Allorhizobium</taxon>
    </lineage>
</organism>
<feature type="transmembrane region" description="Helical" evidence="6">
    <location>
        <begin position="356"/>
        <end position="377"/>
    </location>
</feature>
<evidence type="ECO:0000256" key="6">
    <source>
        <dbReference type="SAM" id="Phobius"/>
    </source>
</evidence>
<feature type="transmembrane region" description="Helical" evidence="6">
    <location>
        <begin position="72"/>
        <end position="90"/>
    </location>
</feature>
<feature type="transmembrane region" description="Helical" evidence="6">
    <location>
        <begin position="189"/>
        <end position="211"/>
    </location>
</feature>
<keyword evidence="2 6" id="KW-0812">Transmembrane</keyword>
<dbReference type="PANTHER" id="PTHR23501">
    <property type="entry name" value="MAJOR FACILITATOR SUPERFAMILY"/>
    <property type="match status" value="1"/>
</dbReference>
<reference evidence="8 9" key="1">
    <citation type="submission" date="2020-08" db="EMBL/GenBank/DDBJ databases">
        <title>Genomic Encyclopedia of Type Strains, Phase IV (KMG-IV): sequencing the most valuable type-strain genomes for metagenomic binning, comparative biology and taxonomic classification.</title>
        <authorList>
            <person name="Goeker M."/>
        </authorList>
    </citation>
    <scope>NUCLEOTIDE SEQUENCE [LARGE SCALE GENOMIC DNA]</scope>
    <source>
        <strain evidence="8 9">DSM 100021</strain>
    </source>
</reference>
<evidence type="ECO:0000256" key="4">
    <source>
        <dbReference type="ARBA" id="ARBA00023136"/>
    </source>
</evidence>
<evidence type="ECO:0000259" key="7">
    <source>
        <dbReference type="PROSITE" id="PS50850"/>
    </source>
</evidence>
<comment type="subcellular location">
    <subcellularLocation>
        <location evidence="1">Membrane</location>
        <topology evidence="1">Multi-pass membrane protein</topology>
    </subcellularLocation>
</comment>
<sequence>MSEIQSVDLDVPTDPEPSVASSDDAGWGELLAPGLRAPLAMVSLGIGLHAFNAFLAATALPFAVSELGGAQWLPWSSTLYLTGSIVAGASTAGFKARFGMRLALVLATLVFLLGSTMAGLAGTMGGVIFGRLLQGLSEGAVLALCYMLISTFFPQRLMARVFGIEAAVWAVSAFGGPVLAGLVTEAISWRAAFLINIPAGLVFLLLAVLTLGSGQENGDLGAGAGSVPAGRLTLLIFGLVMLLATNLTTLDLARHTMIGLAFVAFLLFATVDRQSLQPILPSGAFSITSPVGLGLWLVLLMPLCQAASGVYLVYALKHVWNMGPLTASAIGALTAVSWSLVAVTSAHVSTASARKWLIMTGVLMETCGLGGIALAISHGSLPGLMLALVMTGAAFGLAWAAINQMVLVASSDEDRDRSSALLPTLQSFGYGMGAALAGLVANQAGFSSTASSDVIGKAVASSFLFGFAVMLVAVVIAFGLMRRLRALQ</sequence>
<feature type="transmembrane region" description="Helical" evidence="6">
    <location>
        <begin position="102"/>
        <end position="122"/>
    </location>
</feature>
<proteinExistence type="predicted"/>
<feature type="transmembrane region" description="Helical" evidence="6">
    <location>
        <begin position="383"/>
        <end position="408"/>
    </location>
</feature>
<keyword evidence="3 6" id="KW-1133">Transmembrane helix</keyword>
<evidence type="ECO:0000313" key="9">
    <source>
        <dbReference type="Proteomes" id="UP000544107"/>
    </source>
</evidence>
<comment type="caution">
    <text evidence="8">The sequence shown here is derived from an EMBL/GenBank/DDBJ whole genome shotgun (WGS) entry which is preliminary data.</text>
</comment>
<dbReference type="InterPro" id="IPR011701">
    <property type="entry name" value="MFS"/>
</dbReference>
<dbReference type="Pfam" id="PF07690">
    <property type="entry name" value="MFS_1"/>
    <property type="match status" value="1"/>
</dbReference>
<name>A0A7W6MTE1_9HYPH</name>
<feature type="transmembrane region" description="Helical" evidence="6">
    <location>
        <begin position="256"/>
        <end position="272"/>
    </location>
</feature>
<protein>
    <submittedName>
        <fullName evidence="8">MFS family permease</fullName>
    </submittedName>
</protein>
<feature type="transmembrane region" description="Helical" evidence="6">
    <location>
        <begin position="232"/>
        <end position="250"/>
    </location>
</feature>
<feature type="transmembrane region" description="Helical" evidence="6">
    <location>
        <begin position="461"/>
        <end position="481"/>
    </location>
</feature>
<evidence type="ECO:0000256" key="5">
    <source>
        <dbReference type="SAM" id="MobiDB-lite"/>
    </source>
</evidence>
<feature type="region of interest" description="Disordered" evidence="5">
    <location>
        <begin position="1"/>
        <end position="24"/>
    </location>
</feature>
<feature type="transmembrane region" description="Helical" evidence="6">
    <location>
        <begin position="420"/>
        <end position="441"/>
    </location>
</feature>
<dbReference type="EMBL" id="JACIED010000002">
    <property type="protein sequence ID" value="MBB4007040.1"/>
    <property type="molecule type" value="Genomic_DNA"/>
</dbReference>
<evidence type="ECO:0000256" key="2">
    <source>
        <dbReference type="ARBA" id="ARBA00022692"/>
    </source>
</evidence>
<evidence type="ECO:0000256" key="1">
    <source>
        <dbReference type="ARBA" id="ARBA00004141"/>
    </source>
</evidence>
<evidence type="ECO:0000256" key="3">
    <source>
        <dbReference type="ARBA" id="ARBA00022989"/>
    </source>
</evidence>
<dbReference type="SUPFAM" id="SSF103473">
    <property type="entry name" value="MFS general substrate transporter"/>
    <property type="match status" value="1"/>
</dbReference>
<dbReference type="InterPro" id="IPR020846">
    <property type="entry name" value="MFS_dom"/>
</dbReference>
<dbReference type="PROSITE" id="PS50850">
    <property type="entry name" value="MFS"/>
    <property type="match status" value="1"/>
</dbReference>
<dbReference type="RefSeq" id="WP_083943071.1">
    <property type="nucleotide sequence ID" value="NZ_JACIED010000002.1"/>
</dbReference>
<feature type="domain" description="Major facilitator superfamily (MFS) profile" evidence="7">
    <location>
        <begin position="38"/>
        <end position="485"/>
    </location>
</feature>
<feature type="transmembrane region" description="Helical" evidence="6">
    <location>
        <begin position="128"/>
        <end position="149"/>
    </location>
</feature>
<accession>A0A7W6MTE1</accession>
<dbReference type="Gene3D" id="1.20.1250.20">
    <property type="entry name" value="MFS general substrate transporter like domains"/>
    <property type="match status" value="2"/>
</dbReference>
<feature type="transmembrane region" description="Helical" evidence="6">
    <location>
        <begin position="322"/>
        <end position="344"/>
    </location>
</feature>
<keyword evidence="4 6" id="KW-0472">Membrane</keyword>
<dbReference type="PANTHER" id="PTHR23501:SF154">
    <property type="entry name" value="MULTIDRUG-EFFLUX TRANSPORTER RV1634-RELATED"/>
    <property type="match status" value="1"/>
</dbReference>
<feature type="transmembrane region" description="Helical" evidence="6">
    <location>
        <begin position="39"/>
        <end position="60"/>
    </location>
</feature>
<feature type="transmembrane region" description="Helical" evidence="6">
    <location>
        <begin position="161"/>
        <end position="183"/>
    </location>
</feature>
<dbReference type="GO" id="GO:0022857">
    <property type="term" value="F:transmembrane transporter activity"/>
    <property type="evidence" value="ECO:0007669"/>
    <property type="project" value="InterPro"/>
</dbReference>
<dbReference type="Proteomes" id="UP000544107">
    <property type="component" value="Unassembled WGS sequence"/>
</dbReference>
<dbReference type="GO" id="GO:0005886">
    <property type="term" value="C:plasma membrane"/>
    <property type="evidence" value="ECO:0007669"/>
    <property type="project" value="TreeGrafter"/>
</dbReference>
<dbReference type="InterPro" id="IPR036259">
    <property type="entry name" value="MFS_trans_sf"/>
</dbReference>
<gene>
    <name evidence="8" type="ORF">GGQ71_001303</name>
</gene>